<gene>
    <name evidence="1" type="ORF">BLA3211_06884</name>
</gene>
<evidence type="ECO:0000313" key="1">
    <source>
        <dbReference type="EMBL" id="CAB3972278.1"/>
    </source>
</evidence>
<dbReference type="Proteomes" id="UP000494301">
    <property type="component" value="Unassembled WGS sequence"/>
</dbReference>
<organism evidence="1 2">
    <name type="scientific">Burkholderia aenigmatica</name>
    <dbReference type="NCBI Taxonomy" id="2015348"/>
    <lineage>
        <taxon>Bacteria</taxon>
        <taxon>Pseudomonadati</taxon>
        <taxon>Pseudomonadota</taxon>
        <taxon>Betaproteobacteria</taxon>
        <taxon>Burkholderiales</taxon>
        <taxon>Burkholderiaceae</taxon>
        <taxon>Burkholderia</taxon>
        <taxon>Burkholderia cepacia complex</taxon>
    </lineage>
</organism>
<reference evidence="1 2" key="1">
    <citation type="submission" date="2020-04" db="EMBL/GenBank/DDBJ databases">
        <authorList>
            <person name="Depoorter E."/>
        </authorList>
    </citation>
    <scope>NUCLEOTIDE SEQUENCE [LARGE SCALE GENOMIC DNA]</scope>
    <source>
        <strain evidence="1 2">BCC0217</strain>
    </source>
</reference>
<dbReference type="EMBL" id="CABWIL020000032">
    <property type="protein sequence ID" value="CAB3972278.1"/>
    <property type="molecule type" value="Genomic_DNA"/>
</dbReference>
<name>A0A6J5JLG9_9BURK</name>
<sequence length="126" mass="14182">MRREARKEREVSETNNIDPETLSRDEYSLLLYAETVCVEYGGLLEGARMNAADMGALERFKADGILNYGRVPGRLLGTFTRGVSHWCDLTDAGWELAHKLRRARAAKSKDREPRTRVDEALAKVAA</sequence>
<dbReference type="AlphaFoldDB" id="A0A6J5JLG9"/>
<proteinExistence type="predicted"/>
<protein>
    <submittedName>
        <fullName evidence="1">Uncharacterized protein</fullName>
    </submittedName>
</protein>
<accession>A0A6J5JLG9</accession>
<evidence type="ECO:0000313" key="2">
    <source>
        <dbReference type="Proteomes" id="UP000494301"/>
    </source>
</evidence>